<dbReference type="SUPFAM" id="SSF81653">
    <property type="entry name" value="Calcium ATPase, transduction domain A"/>
    <property type="match status" value="1"/>
</dbReference>
<dbReference type="CDD" id="cd02094">
    <property type="entry name" value="P-type_ATPase_Cu-like"/>
    <property type="match status" value="1"/>
</dbReference>
<dbReference type="SFLD" id="SFLDF00027">
    <property type="entry name" value="p-type_atpase"/>
    <property type="match status" value="1"/>
</dbReference>
<dbReference type="SUPFAM" id="SSF81665">
    <property type="entry name" value="Calcium ATPase, transmembrane domain M"/>
    <property type="match status" value="1"/>
</dbReference>
<feature type="non-terminal residue" evidence="12">
    <location>
        <position position="1"/>
    </location>
</feature>
<proteinExistence type="inferred from homology"/>
<keyword evidence="3 10" id="KW-0812">Transmembrane</keyword>
<dbReference type="GO" id="GO:0005524">
    <property type="term" value="F:ATP binding"/>
    <property type="evidence" value="ECO:0007669"/>
    <property type="project" value="UniProtKB-KW"/>
</dbReference>
<protein>
    <recommendedName>
        <fullName evidence="11">P-type ATPase A domain-containing protein</fullName>
    </recommendedName>
</protein>
<reference evidence="12" key="1">
    <citation type="journal article" date="2015" name="Nature">
        <title>Complex archaea that bridge the gap between prokaryotes and eukaryotes.</title>
        <authorList>
            <person name="Spang A."/>
            <person name="Saw J.H."/>
            <person name="Jorgensen S.L."/>
            <person name="Zaremba-Niedzwiedzka K."/>
            <person name="Martijn J."/>
            <person name="Lind A.E."/>
            <person name="van Eijk R."/>
            <person name="Schleper C."/>
            <person name="Guy L."/>
            <person name="Ettema T.J."/>
        </authorList>
    </citation>
    <scope>NUCLEOTIDE SEQUENCE</scope>
</reference>
<keyword evidence="5" id="KW-0547">Nucleotide-binding</keyword>
<dbReference type="AlphaFoldDB" id="A0A0F9J2C3"/>
<dbReference type="PANTHER" id="PTHR43520:SF8">
    <property type="entry name" value="P-TYPE CU(+) TRANSPORTER"/>
    <property type="match status" value="1"/>
</dbReference>
<accession>A0A0F9J2C3</accession>
<dbReference type="PANTHER" id="PTHR43520">
    <property type="entry name" value="ATP7, ISOFORM B"/>
    <property type="match status" value="1"/>
</dbReference>
<evidence type="ECO:0000256" key="1">
    <source>
        <dbReference type="ARBA" id="ARBA00004127"/>
    </source>
</evidence>
<evidence type="ECO:0000259" key="11">
    <source>
        <dbReference type="Pfam" id="PF00122"/>
    </source>
</evidence>
<evidence type="ECO:0000256" key="6">
    <source>
        <dbReference type="ARBA" id="ARBA00022840"/>
    </source>
</evidence>
<dbReference type="Pfam" id="PF00702">
    <property type="entry name" value="Hydrolase"/>
    <property type="match status" value="1"/>
</dbReference>
<keyword evidence="9 10" id="KW-0472">Membrane</keyword>
<comment type="caution">
    <text evidence="12">The sequence shown here is derived from an EMBL/GenBank/DDBJ whole genome shotgun (WGS) entry which is preliminary data.</text>
</comment>
<dbReference type="NCBIfam" id="TIGR01494">
    <property type="entry name" value="ATPase_P-type"/>
    <property type="match status" value="1"/>
</dbReference>
<evidence type="ECO:0000256" key="2">
    <source>
        <dbReference type="ARBA" id="ARBA00006024"/>
    </source>
</evidence>
<dbReference type="Gene3D" id="3.40.50.1000">
    <property type="entry name" value="HAD superfamily/HAD-like"/>
    <property type="match status" value="1"/>
</dbReference>
<dbReference type="InterPro" id="IPR018303">
    <property type="entry name" value="ATPase_P-typ_P_site"/>
</dbReference>
<dbReference type="GO" id="GO:0012505">
    <property type="term" value="C:endomembrane system"/>
    <property type="evidence" value="ECO:0007669"/>
    <property type="project" value="UniProtKB-SubCell"/>
</dbReference>
<evidence type="ECO:0000256" key="8">
    <source>
        <dbReference type="ARBA" id="ARBA00022989"/>
    </source>
</evidence>
<comment type="subcellular location">
    <subcellularLocation>
        <location evidence="1">Endomembrane system</location>
        <topology evidence="1">Multi-pass membrane protein</topology>
    </subcellularLocation>
</comment>
<dbReference type="InterPro" id="IPR027256">
    <property type="entry name" value="P-typ_ATPase_IB"/>
</dbReference>
<dbReference type="GO" id="GO:0005507">
    <property type="term" value="F:copper ion binding"/>
    <property type="evidence" value="ECO:0007669"/>
    <property type="project" value="TreeGrafter"/>
</dbReference>
<dbReference type="SUPFAM" id="SSF56784">
    <property type="entry name" value="HAD-like"/>
    <property type="match status" value="1"/>
</dbReference>
<dbReference type="InterPro" id="IPR044492">
    <property type="entry name" value="P_typ_ATPase_HD_dom"/>
</dbReference>
<dbReference type="PRINTS" id="PR00119">
    <property type="entry name" value="CATATPASE"/>
</dbReference>
<feature type="domain" description="P-type ATPase A" evidence="11">
    <location>
        <begin position="3"/>
        <end position="75"/>
    </location>
</feature>
<dbReference type="InterPro" id="IPR023214">
    <property type="entry name" value="HAD_sf"/>
</dbReference>
<dbReference type="InterPro" id="IPR008250">
    <property type="entry name" value="ATPase_P-typ_transduc_dom_A_sf"/>
</dbReference>
<dbReference type="Pfam" id="PF00122">
    <property type="entry name" value="E1-E2_ATPase"/>
    <property type="match status" value="1"/>
</dbReference>
<dbReference type="Gene3D" id="2.70.150.10">
    <property type="entry name" value="Calcium-transporting ATPase, cytoplasmic transduction domain A"/>
    <property type="match status" value="1"/>
</dbReference>
<dbReference type="InterPro" id="IPR036412">
    <property type="entry name" value="HAD-like_sf"/>
</dbReference>
<dbReference type="InterPro" id="IPR023298">
    <property type="entry name" value="ATPase_P-typ_TM_dom_sf"/>
</dbReference>
<dbReference type="Gene3D" id="3.40.1110.10">
    <property type="entry name" value="Calcium-transporting ATPase, cytoplasmic domain N"/>
    <property type="match status" value="1"/>
</dbReference>
<evidence type="ECO:0000256" key="7">
    <source>
        <dbReference type="ARBA" id="ARBA00022967"/>
    </source>
</evidence>
<keyword evidence="6" id="KW-0067">ATP-binding</keyword>
<dbReference type="NCBIfam" id="TIGR01511">
    <property type="entry name" value="ATPase-IB1_Cu"/>
    <property type="match status" value="1"/>
</dbReference>
<dbReference type="NCBIfam" id="TIGR01525">
    <property type="entry name" value="ATPase-IB_hvy"/>
    <property type="match status" value="1"/>
</dbReference>
<dbReference type="GO" id="GO:0055070">
    <property type="term" value="P:copper ion homeostasis"/>
    <property type="evidence" value="ECO:0007669"/>
    <property type="project" value="TreeGrafter"/>
</dbReference>
<keyword evidence="8 10" id="KW-1133">Transmembrane helix</keyword>
<name>A0A0F9J2C3_9ZZZZ</name>
<comment type="similarity">
    <text evidence="2">Belongs to the cation transport ATPase (P-type) (TC 3.A.3) family. Type IB subfamily.</text>
</comment>
<evidence type="ECO:0000256" key="9">
    <source>
        <dbReference type="ARBA" id="ARBA00023136"/>
    </source>
</evidence>
<organism evidence="12">
    <name type="scientific">marine sediment metagenome</name>
    <dbReference type="NCBI Taxonomy" id="412755"/>
    <lineage>
        <taxon>unclassified sequences</taxon>
        <taxon>metagenomes</taxon>
        <taxon>ecological metagenomes</taxon>
    </lineage>
</organism>
<evidence type="ECO:0000256" key="3">
    <source>
        <dbReference type="ARBA" id="ARBA00022692"/>
    </source>
</evidence>
<dbReference type="GO" id="GO:0043682">
    <property type="term" value="F:P-type divalent copper transporter activity"/>
    <property type="evidence" value="ECO:0007669"/>
    <property type="project" value="TreeGrafter"/>
</dbReference>
<gene>
    <name evidence="12" type="ORF">LCGC14_1875940</name>
</gene>
<dbReference type="InterPro" id="IPR023299">
    <property type="entry name" value="ATPase_P-typ_cyto_dom_N"/>
</dbReference>
<sequence length="490" mass="51139">GTLRIRPGEKIPVDGNVIEGESYLDESMVTGEPMSQLKTVGDHLVGATINGNGSLLMKAVRVGDDTLLSHIVTMVAQAQRSRAPIQKLVDKVAGYFVPTVIGIAIITFLAWFFIGPEPSLAHAIINAVAVLIIACPCALGLATPMSIMVGTGRGAAHGVLIKNAEALEILEKVDTVVVDKTGTLTEGKPKLVSIESVDGFDKIELLTMSASLEKSSEHPLAGALLEAASEQGLELTSPKQFTSHTGQGISGEVNGKQVLLGNGALLSARGIDVSTIEARADTLREQGNTVILVSIDQQVAGMVSIADPIKNTSKQAIDSLHKKGIRVVMLTGDNQVNAQAVADVLGIDEVHAGVEPEQKNTLIKQLQDDGHIVAMAGDGINDAPALAQADIGIAMGTGTDVAVESAGITLVKGDLRGIVQAIQLSHATMKNIRQNLFFAFIYNSLGVPVAAGILYPFFGLLLSPMLAAAAMSLSSVSVIANALRLRALKL</sequence>
<dbReference type="GO" id="GO:0016020">
    <property type="term" value="C:membrane"/>
    <property type="evidence" value="ECO:0007669"/>
    <property type="project" value="InterPro"/>
</dbReference>
<feature type="transmembrane region" description="Helical" evidence="10">
    <location>
        <begin position="464"/>
        <end position="483"/>
    </location>
</feature>
<keyword evidence="4" id="KW-0479">Metal-binding</keyword>
<evidence type="ECO:0000256" key="10">
    <source>
        <dbReference type="SAM" id="Phobius"/>
    </source>
</evidence>
<feature type="transmembrane region" description="Helical" evidence="10">
    <location>
        <begin position="436"/>
        <end position="458"/>
    </location>
</feature>
<dbReference type="EMBL" id="LAZR01019223">
    <property type="protein sequence ID" value="KKL93312.1"/>
    <property type="molecule type" value="Genomic_DNA"/>
</dbReference>
<keyword evidence="7" id="KW-1278">Translocase</keyword>
<feature type="transmembrane region" description="Helical" evidence="10">
    <location>
        <begin position="120"/>
        <end position="143"/>
    </location>
</feature>
<dbReference type="GO" id="GO:0016887">
    <property type="term" value="F:ATP hydrolysis activity"/>
    <property type="evidence" value="ECO:0007669"/>
    <property type="project" value="InterPro"/>
</dbReference>
<evidence type="ECO:0000256" key="4">
    <source>
        <dbReference type="ARBA" id="ARBA00022723"/>
    </source>
</evidence>
<dbReference type="SFLD" id="SFLDS00003">
    <property type="entry name" value="Haloacid_Dehalogenase"/>
    <property type="match status" value="1"/>
</dbReference>
<evidence type="ECO:0000313" key="12">
    <source>
        <dbReference type="EMBL" id="KKL93312.1"/>
    </source>
</evidence>
<dbReference type="SFLD" id="SFLDG00002">
    <property type="entry name" value="C1.7:_P-type_atpase_like"/>
    <property type="match status" value="1"/>
</dbReference>
<feature type="transmembrane region" description="Helical" evidence="10">
    <location>
        <begin position="92"/>
        <end position="114"/>
    </location>
</feature>
<evidence type="ECO:0000256" key="5">
    <source>
        <dbReference type="ARBA" id="ARBA00022741"/>
    </source>
</evidence>
<dbReference type="PRINTS" id="PR00943">
    <property type="entry name" value="CUATPASE"/>
</dbReference>
<dbReference type="InterPro" id="IPR001757">
    <property type="entry name" value="P_typ_ATPase"/>
</dbReference>
<dbReference type="InterPro" id="IPR059000">
    <property type="entry name" value="ATPase_P-type_domA"/>
</dbReference>
<dbReference type="PROSITE" id="PS00154">
    <property type="entry name" value="ATPASE_E1_E2"/>
    <property type="match status" value="1"/>
</dbReference>